<comment type="domain">
    <text evidence="5">The RxLR-dEER motif acts to carry the protein into the host cell cytoplasm through binding to cell surface phosphatidylinositol-3-phosphate.</text>
</comment>
<comment type="caution">
    <text evidence="8">The sequence shown here is derived from an EMBL/GenBank/DDBJ whole genome shotgun (WGS) entry which is preliminary data.</text>
</comment>
<dbReference type="InterPro" id="IPR031825">
    <property type="entry name" value="RXLR"/>
</dbReference>
<dbReference type="AlphaFoldDB" id="A0A6A3QNR0"/>
<dbReference type="Proteomes" id="UP000460718">
    <property type="component" value="Unassembled WGS sequence"/>
</dbReference>
<dbReference type="EMBL" id="QXFX01001336">
    <property type="protein sequence ID" value="KAE9092044.1"/>
    <property type="molecule type" value="Genomic_DNA"/>
</dbReference>
<evidence type="ECO:0000313" key="21">
    <source>
        <dbReference type="Proteomes" id="UP000460718"/>
    </source>
</evidence>
<evidence type="ECO:0000313" key="12">
    <source>
        <dbReference type="EMBL" id="KAE9191614.1"/>
    </source>
</evidence>
<evidence type="ECO:0000313" key="9">
    <source>
        <dbReference type="EMBL" id="KAE9092044.1"/>
    </source>
</evidence>
<dbReference type="Proteomes" id="UP000488956">
    <property type="component" value="Unassembled WGS sequence"/>
</dbReference>
<organism evidence="8 20">
    <name type="scientific">Phytophthora fragariae</name>
    <dbReference type="NCBI Taxonomy" id="53985"/>
    <lineage>
        <taxon>Eukaryota</taxon>
        <taxon>Sar</taxon>
        <taxon>Stramenopiles</taxon>
        <taxon>Oomycota</taxon>
        <taxon>Peronosporomycetes</taxon>
        <taxon>Peronosporales</taxon>
        <taxon>Peronosporaceae</taxon>
        <taxon>Phytophthora</taxon>
    </lineage>
</organism>
<evidence type="ECO:0000313" key="14">
    <source>
        <dbReference type="EMBL" id="KAE9292978.1"/>
    </source>
</evidence>
<feature type="chain" id="PRO_5044948093" description="RxLR effector protein" evidence="5">
    <location>
        <begin position="21"/>
        <end position="178"/>
    </location>
</feature>
<evidence type="ECO:0000313" key="19">
    <source>
        <dbReference type="Proteomes" id="UP000440732"/>
    </source>
</evidence>
<evidence type="ECO:0000313" key="20">
    <source>
        <dbReference type="Proteomes" id="UP000441208"/>
    </source>
</evidence>
<evidence type="ECO:0000313" key="23">
    <source>
        <dbReference type="Proteomes" id="UP000488956"/>
    </source>
</evidence>
<proteinExistence type="inferred from homology"/>
<evidence type="ECO:0000313" key="7">
    <source>
        <dbReference type="EMBL" id="KAE8980401.1"/>
    </source>
</evidence>
<dbReference type="Proteomes" id="UP000437068">
    <property type="component" value="Unassembled WGS sequence"/>
</dbReference>
<dbReference type="Pfam" id="PF16810">
    <property type="entry name" value="RXLR"/>
    <property type="match status" value="1"/>
</dbReference>
<dbReference type="EMBL" id="QXGC01002247">
    <property type="protein sequence ID" value="KAE9188687.1"/>
    <property type="molecule type" value="Genomic_DNA"/>
</dbReference>
<evidence type="ECO:0000313" key="15">
    <source>
        <dbReference type="Proteomes" id="UP000429523"/>
    </source>
</evidence>
<evidence type="ECO:0000313" key="11">
    <source>
        <dbReference type="EMBL" id="KAE9188687.1"/>
    </source>
</evidence>
<name>A0A6A3QNR0_9STRA</name>
<evidence type="ECO:0000313" key="16">
    <source>
        <dbReference type="Proteomes" id="UP000433483"/>
    </source>
</evidence>
<reference evidence="15 16" key="1">
    <citation type="submission" date="2018-08" db="EMBL/GenBank/DDBJ databases">
        <title>Genomic investigation of the strawberry pathogen Phytophthora fragariae indicates pathogenicity is determined by transcriptional variation in three key races.</title>
        <authorList>
            <person name="Adams T.M."/>
            <person name="Armitage A.D."/>
            <person name="Sobczyk M.K."/>
            <person name="Bates H.J."/>
            <person name="Dunwell J.M."/>
            <person name="Nellist C.F."/>
            <person name="Harrison R.J."/>
        </authorList>
    </citation>
    <scope>NUCLEOTIDE SEQUENCE [LARGE SCALE GENOMIC DNA]</scope>
    <source>
        <strain evidence="14 17">A4</strain>
        <strain evidence="12 18">BC-1</strain>
        <strain evidence="11 22">BC-23</strain>
        <strain evidence="13 16">NOV-27</strain>
        <strain evidence="10 19">NOV-5</strain>
        <strain evidence="8 20">NOV-71</strain>
        <strain evidence="6 15">NOV-9</strain>
        <strain evidence="9 23">ONT-3</strain>
        <strain evidence="7 21">SCRP245</strain>
    </source>
</reference>
<accession>A0A6A3QNR0</accession>
<feature type="signal peptide" evidence="5">
    <location>
        <begin position="1"/>
        <end position="20"/>
    </location>
</feature>
<evidence type="ECO:0000313" key="13">
    <source>
        <dbReference type="EMBL" id="KAE9193191.1"/>
    </source>
</evidence>
<dbReference type="Proteomes" id="UP000433483">
    <property type="component" value="Unassembled WGS sequence"/>
</dbReference>
<dbReference type="Proteomes" id="UP000476176">
    <property type="component" value="Unassembled WGS sequence"/>
</dbReference>
<evidence type="ECO:0000313" key="22">
    <source>
        <dbReference type="Proteomes" id="UP000476176"/>
    </source>
</evidence>
<dbReference type="Proteomes" id="UP000429523">
    <property type="component" value="Unassembled WGS sequence"/>
</dbReference>
<dbReference type="Proteomes" id="UP000440732">
    <property type="component" value="Unassembled WGS sequence"/>
</dbReference>
<comment type="subcellular location">
    <subcellularLocation>
        <location evidence="1 5">Secreted</location>
    </subcellularLocation>
</comment>
<gene>
    <name evidence="14" type="ORF">PF001_g18474</name>
    <name evidence="12" type="ORF">PF002_g24445</name>
    <name evidence="11" type="ORF">PF004_g22429</name>
    <name evidence="13" type="ORF">PF005_g18171</name>
    <name evidence="10" type="ORF">PF006_g17464</name>
    <name evidence="8" type="ORF">PF007_g23154</name>
    <name evidence="6" type="ORF">PF009_g19451</name>
    <name evidence="9" type="ORF">PF010_g17950</name>
    <name evidence="7" type="ORF">PF011_g22455</name>
</gene>
<evidence type="ECO:0000256" key="5">
    <source>
        <dbReference type="RuleBase" id="RU367124"/>
    </source>
</evidence>
<comment type="function">
    <text evidence="5">Effector that suppresses plant defense responses during pathogen infection.</text>
</comment>
<evidence type="ECO:0000256" key="2">
    <source>
        <dbReference type="ARBA" id="ARBA00010400"/>
    </source>
</evidence>
<dbReference type="EMBL" id="QXGD01002230">
    <property type="protein sequence ID" value="KAE9191614.1"/>
    <property type="molecule type" value="Genomic_DNA"/>
</dbReference>
<dbReference type="Proteomes" id="UP000440367">
    <property type="component" value="Unassembled WGS sequence"/>
</dbReference>
<sequence>MRLCFVLLVAATTLVGSSDAISITNDIGNSMLATADSMGQFVHQRRMLRAYEVEDEGEERVATAEMDGWISKLLNKGKNLLITVDDVKSHADVKVLESKLADLKQVAFKDAVAVGWTPKKLYKKLNIEEMLKYKTPKELDRDGNYKLYLDFDEYWNTNANWLMKLVHGQKARSPALEK</sequence>
<dbReference type="EMBL" id="QXGA01001291">
    <property type="protein sequence ID" value="KAE9123217.1"/>
    <property type="molecule type" value="Genomic_DNA"/>
</dbReference>
<comment type="similarity">
    <text evidence="2 5">Belongs to the RxLR effector family.</text>
</comment>
<dbReference type="Proteomes" id="UP000441208">
    <property type="component" value="Unassembled WGS sequence"/>
</dbReference>
<dbReference type="EMBL" id="QXGE01001412">
    <property type="protein sequence ID" value="KAE9292978.1"/>
    <property type="molecule type" value="Genomic_DNA"/>
</dbReference>
<evidence type="ECO:0000313" key="8">
    <source>
        <dbReference type="EMBL" id="KAE9080165.1"/>
    </source>
</evidence>
<dbReference type="EMBL" id="QXFZ01002150">
    <property type="protein sequence ID" value="KAE9080165.1"/>
    <property type="molecule type" value="Genomic_DNA"/>
</dbReference>
<protein>
    <recommendedName>
        <fullName evidence="5">RxLR effector protein</fullName>
    </recommendedName>
</protein>
<dbReference type="OrthoDB" id="126302at2759"/>
<dbReference type="EMBL" id="QXGB01001303">
    <property type="protein sequence ID" value="KAE9193191.1"/>
    <property type="molecule type" value="Genomic_DNA"/>
</dbReference>
<dbReference type="EMBL" id="QXFW01002254">
    <property type="protein sequence ID" value="KAE8980401.1"/>
    <property type="molecule type" value="Genomic_DNA"/>
</dbReference>
<keyword evidence="16" id="KW-1185">Reference proteome</keyword>
<dbReference type="EMBL" id="QXGF01001377">
    <property type="protein sequence ID" value="KAE8930466.1"/>
    <property type="molecule type" value="Genomic_DNA"/>
</dbReference>
<evidence type="ECO:0000313" key="6">
    <source>
        <dbReference type="EMBL" id="KAE8930466.1"/>
    </source>
</evidence>
<evidence type="ECO:0000256" key="1">
    <source>
        <dbReference type="ARBA" id="ARBA00004613"/>
    </source>
</evidence>
<keyword evidence="4 5" id="KW-0732">Signal</keyword>
<evidence type="ECO:0000256" key="4">
    <source>
        <dbReference type="ARBA" id="ARBA00022729"/>
    </source>
</evidence>
<evidence type="ECO:0000256" key="3">
    <source>
        <dbReference type="ARBA" id="ARBA00022525"/>
    </source>
</evidence>
<evidence type="ECO:0000313" key="17">
    <source>
        <dbReference type="Proteomes" id="UP000437068"/>
    </source>
</evidence>
<evidence type="ECO:0000313" key="10">
    <source>
        <dbReference type="EMBL" id="KAE9123217.1"/>
    </source>
</evidence>
<keyword evidence="3 5" id="KW-0964">Secreted</keyword>
<evidence type="ECO:0000313" key="18">
    <source>
        <dbReference type="Proteomes" id="UP000440367"/>
    </source>
</evidence>